<dbReference type="Gene3D" id="2.30.320.10">
    <property type="entry name" value="YwqG-like"/>
    <property type="match status" value="2"/>
</dbReference>
<proteinExistence type="predicted"/>
<keyword evidence="3" id="KW-1185">Reference proteome</keyword>
<evidence type="ECO:0000313" key="2">
    <source>
        <dbReference type="EMBL" id="PTL59837.1"/>
    </source>
</evidence>
<feature type="compositionally biased region" description="Basic and acidic residues" evidence="1">
    <location>
        <begin position="662"/>
        <end position="674"/>
    </location>
</feature>
<feature type="compositionally biased region" description="Basic and acidic residues" evidence="1">
    <location>
        <begin position="731"/>
        <end position="750"/>
    </location>
</feature>
<organism evidence="2 3">
    <name type="scientific">Paraconexibacter algicola</name>
    <dbReference type="NCBI Taxonomy" id="2133960"/>
    <lineage>
        <taxon>Bacteria</taxon>
        <taxon>Bacillati</taxon>
        <taxon>Actinomycetota</taxon>
        <taxon>Thermoleophilia</taxon>
        <taxon>Solirubrobacterales</taxon>
        <taxon>Paraconexibacteraceae</taxon>
        <taxon>Paraconexibacter</taxon>
    </lineage>
</organism>
<feature type="region of interest" description="Disordered" evidence="1">
    <location>
        <begin position="637"/>
        <end position="687"/>
    </location>
</feature>
<feature type="region of interest" description="Disordered" evidence="1">
    <location>
        <begin position="312"/>
        <end position="338"/>
    </location>
</feature>
<feature type="region of interest" description="Disordered" evidence="1">
    <location>
        <begin position="573"/>
        <end position="595"/>
    </location>
</feature>
<feature type="compositionally biased region" description="Basic and acidic residues" evidence="1">
    <location>
        <begin position="641"/>
        <end position="651"/>
    </location>
</feature>
<feature type="compositionally biased region" description="Acidic residues" evidence="1">
    <location>
        <begin position="652"/>
        <end position="661"/>
    </location>
</feature>
<dbReference type="SUPFAM" id="SSF103032">
    <property type="entry name" value="Hypothetical protein YwqG"/>
    <property type="match status" value="1"/>
</dbReference>
<feature type="region of interest" description="Disordered" evidence="1">
    <location>
        <begin position="717"/>
        <end position="750"/>
    </location>
</feature>
<comment type="caution">
    <text evidence="2">The sequence shown here is derived from an EMBL/GenBank/DDBJ whole genome shotgun (WGS) entry which is preliminary data.</text>
</comment>
<dbReference type="InterPro" id="IPR015315">
    <property type="entry name" value="DUF1963"/>
</dbReference>
<dbReference type="EMBL" id="PYYB01000001">
    <property type="protein sequence ID" value="PTL59837.1"/>
    <property type="molecule type" value="Genomic_DNA"/>
</dbReference>
<protein>
    <recommendedName>
        <fullName evidence="4">DUF1963 domain-containing protein</fullName>
    </recommendedName>
</protein>
<dbReference type="AlphaFoldDB" id="A0A2T4UKT4"/>
<feature type="region of interest" description="Disordered" evidence="1">
    <location>
        <begin position="50"/>
        <end position="76"/>
    </location>
</feature>
<sequence length="823" mass="87907">MVTEAILRDACRTVLETFARIRADGGADAFRALARSRVVSWRDDIRHGGPDPVPWAQERFGRPPGEFSPPPRDRDERVGLDADGTIVIHERPGPEGAAPLVLSAALPAAGGITRVRHPGTVEQLVLDEDGRVVLVATTEDGQDVEVERWTWIEGRPARGAAASTWENEVGTRVTLRATFDDEGRLDELRRGFTGLGRFQAPGHDDEPPVTDAQALVPALSQALDAADADPDGDRVVWSAVTHRPEPPRADDDALVADLVSGLTRAIVVTVAGLDVQEPFVVRVDARRDHEPRPGPLPGQVTVGGDAIRRDARARPASGGALEALRATRDRPGHKATAPLQPACDAATLRACREFNTMAAHDGTEPDLHRCVRVLGDVRRGLARNLAQEVPAGAIDPFLHLVELATLYDSEYEIGWEAAAEVHGAEHVAAFRRSLSAPAVDEPADWSAANRDRATLERFLTEGGLPEHAGRLAHEIAEWGLRAEPATGRVTSRLGGPALLPPGTDWPRTSGGRALTFLAAVDLAELPAVEGGSPLPDAGVLLFFAVLDPDFADEVFEDEADNTPGSTVRVLFVPPGDRPQEREHPPELGAAGDGRRLRDRHVGFVPRLTLPTGYDTATTLGLEGASAEAYSTLAFALLDDAAPPRDPGRGSAEDDGEDDPDRGDDGRGATERPDPGPRAGSSEAGVDVREAVDRVVEAGRRGGWRGVLRAAHELAGEALERLDEPPAGGARRGPDLDDHDDGERGDAWERDDGYTLRGTHWVLGHEPGVQGHEPEPDTVLLLHLAWDEALGFTFADGGNFQFRIPATALAKGDWSAVVATADSS</sequence>
<gene>
    <name evidence="2" type="ORF">C7Y72_09330</name>
</gene>
<accession>A0A2T4UKT4</accession>
<evidence type="ECO:0000313" key="3">
    <source>
        <dbReference type="Proteomes" id="UP000240739"/>
    </source>
</evidence>
<dbReference type="Proteomes" id="UP000240739">
    <property type="component" value="Unassembled WGS sequence"/>
</dbReference>
<name>A0A2T4UKT4_9ACTN</name>
<dbReference type="InterPro" id="IPR035948">
    <property type="entry name" value="YwqG-like_sf"/>
</dbReference>
<evidence type="ECO:0008006" key="4">
    <source>
        <dbReference type="Google" id="ProtNLM"/>
    </source>
</evidence>
<dbReference type="Pfam" id="PF09234">
    <property type="entry name" value="DUF1963"/>
    <property type="match status" value="1"/>
</dbReference>
<reference evidence="2 3" key="1">
    <citation type="submission" date="2018-03" db="EMBL/GenBank/DDBJ databases">
        <title>Aquarubrobacter algicola gen. nov., sp. nov., a novel actinobacterium isolated from shallow eutrophic lake during the end of cyanobacterial harmful algal blooms.</title>
        <authorList>
            <person name="Chun S.J."/>
        </authorList>
    </citation>
    <scope>NUCLEOTIDE SEQUENCE [LARGE SCALE GENOMIC DNA]</scope>
    <source>
        <strain evidence="2 3">Seoho-28</strain>
    </source>
</reference>
<evidence type="ECO:0000256" key="1">
    <source>
        <dbReference type="SAM" id="MobiDB-lite"/>
    </source>
</evidence>